<dbReference type="EMBL" id="GECZ01030100">
    <property type="protein sequence ID" value="JAS39669.1"/>
    <property type="molecule type" value="Transcribed_RNA"/>
</dbReference>
<feature type="domain" description="Reverse transcriptase" evidence="1">
    <location>
        <begin position="1"/>
        <end position="140"/>
    </location>
</feature>
<dbReference type="PROSITE" id="PS50878">
    <property type="entry name" value="RT_POL"/>
    <property type="match status" value="1"/>
</dbReference>
<dbReference type="PANTHER" id="PTHR33332">
    <property type="entry name" value="REVERSE TRANSCRIPTASE DOMAIN-CONTAINING PROTEIN"/>
    <property type="match status" value="1"/>
</dbReference>
<protein>
    <recommendedName>
        <fullName evidence="1">Reverse transcriptase domain-containing protein</fullName>
    </recommendedName>
</protein>
<accession>A0A1B6EP21</accession>
<evidence type="ECO:0000313" key="2">
    <source>
        <dbReference type="EMBL" id="JAS39669.1"/>
    </source>
</evidence>
<dbReference type="InterPro" id="IPR000477">
    <property type="entry name" value="RT_dom"/>
</dbReference>
<feature type="non-terminal residue" evidence="2">
    <location>
        <position position="162"/>
    </location>
</feature>
<gene>
    <name evidence="2" type="ORF">g.536</name>
</gene>
<dbReference type="InterPro" id="IPR043502">
    <property type="entry name" value="DNA/RNA_pol_sf"/>
</dbReference>
<reference evidence="2" key="1">
    <citation type="submission" date="2015-11" db="EMBL/GenBank/DDBJ databases">
        <title>De novo transcriptome assembly of four potential Pierce s Disease insect vectors from Arizona vineyards.</title>
        <authorList>
            <person name="Tassone E.E."/>
        </authorList>
    </citation>
    <scope>NUCLEOTIDE SEQUENCE</scope>
</reference>
<proteinExistence type="predicted"/>
<organism evidence="2">
    <name type="scientific">Cuerna arida</name>
    <dbReference type="NCBI Taxonomy" id="1464854"/>
    <lineage>
        <taxon>Eukaryota</taxon>
        <taxon>Metazoa</taxon>
        <taxon>Ecdysozoa</taxon>
        <taxon>Arthropoda</taxon>
        <taxon>Hexapoda</taxon>
        <taxon>Insecta</taxon>
        <taxon>Pterygota</taxon>
        <taxon>Neoptera</taxon>
        <taxon>Paraneoptera</taxon>
        <taxon>Hemiptera</taxon>
        <taxon>Auchenorrhyncha</taxon>
        <taxon>Membracoidea</taxon>
        <taxon>Cicadellidae</taxon>
        <taxon>Cicadellinae</taxon>
        <taxon>Proconiini</taxon>
        <taxon>Cuerna</taxon>
    </lineage>
</organism>
<feature type="non-terminal residue" evidence="2">
    <location>
        <position position="1"/>
    </location>
</feature>
<dbReference type="Pfam" id="PF00078">
    <property type="entry name" value="RVT_1"/>
    <property type="match status" value="1"/>
</dbReference>
<name>A0A1B6EP21_9HEMI</name>
<dbReference type="GO" id="GO:0071897">
    <property type="term" value="P:DNA biosynthetic process"/>
    <property type="evidence" value="ECO:0007669"/>
    <property type="project" value="UniProtKB-ARBA"/>
</dbReference>
<evidence type="ECO:0000259" key="1">
    <source>
        <dbReference type="PROSITE" id="PS50878"/>
    </source>
</evidence>
<sequence>YYLMSSFFITNTIEIFRSQRQTLRYGVPQGSILGPLLFLCYINGLSETIPGSGGSMCLYADDSNILFSGKSQAHIEQYSSQCLLIAKQFLDHKNLLINSNKSNFISFSTKQTKTKFKPNISIETDIIDQVSQTKFLGLIIDENLYWNDHITHVVNKLSSGIY</sequence>
<dbReference type="SUPFAM" id="SSF56672">
    <property type="entry name" value="DNA/RNA polymerases"/>
    <property type="match status" value="1"/>
</dbReference>
<dbReference type="AlphaFoldDB" id="A0A1B6EP21"/>